<evidence type="ECO:0000259" key="2">
    <source>
        <dbReference type="Pfam" id="PF07859"/>
    </source>
</evidence>
<organism evidence="3 4">
    <name type="scientific">Marchantia polymorpha subsp. ruderalis</name>
    <dbReference type="NCBI Taxonomy" id="1480154"/>
    <lineage>
        <taxon>Eukaryota</taxon>
        <taxon>Viridiplantae</taxon>
        <taxon>Streptophyta</taxon>
        <taxon>Embryophyta</taxon>
        <taxon>Marchantiophyta</taxon>
        <taxon>Marchantiopsida</taxon>
        <taxon>Marchantiidae</taxon>
        <taxon>Marchantiales</taxon>
        <taxon>Marchantiaceae</taxon>
        <taxon>Marchantia</taxon>
    </lineage>
</organism>
<protein>
    <recommendedName>
        <fullName evidence="2">Alpha/beta hydrolase fold-3 domain-containing protein</fullName>
    </recommendedName>
</protein>
<dbReference type="Pfam" id="PF07859">
    <property type="entry name" value="Abhydrolase_3"/>
    <property type="match status" value="1"/>
</dbReference>
<dbReference type="InterPro" id="IPR029058">
    <property type="entry name" value="AB_hydrolase_fold"/>
</dbReference>
<dbReference type="InterPro" id="IPR013094">
    <property type="entry name" value="AB_hydrolase_3"/>
</dbReference>
<reference evidence="3" key="1">
    <citation type="submission" date="2016-03" db="EMBL/GenBank/DDBJ databases">
        <title>Mechanisms controlling the formation of the plant cell surface in tip-growing cells are functionally conserved among land plants.</title>
        <authorList>
            <person name="Honkanen S."/>
            <person name="Jones V.A."/>
            <person name="Morieri G."/>
            <person name="Champion C."/>
            <person name="Hetherington A.J."/>
            <person name="Kelly S."/>
            <person name="Saint-Marcoux D."/>
            <person name="Proust H."/>
            <person name="Prescott H."/>
            <person name="Dolan L."/>
        </authorList>
    </citation>
    <scope>NUCLEOTIDE SEQUENCE [LARGE SCALE GENOMIC DNA]</scope>
    <source>
        <tissue evidence="3">Whole gametophyte</tissue>
    </source>
</reference>
<dbReference type="PANTHER" id="PTHR23024:SF24">
    <property type="entry name" value="ALPHA_BETA HYDROLASE FOLD-3 DOMAIN-CONTAINING PROTEIN"/>
    <property type="match status" value="1"/>
</dbReference>
<comment type="caution">
    <text evidence="3">The sequence shown here is derived from an EMBL/GenBank/DDBJ whole genome shotgun (WGS) entry which is preliminary data.</text>
</comment>
<feature type="domain" description="Alpha/beta hydrolase fold-3" evidence="2">
    <location>
        <begin position="191"/>
        <end position="408"/>
    </location>
</feature>
<evidence type="ECO:0000313" key="3">
    <source>
        <dbReference type="EMBL" id="OAE22735.1"/>
    </source>
</evidence>
<name>A0A176VRS1_MARPO</name>
<dbReference type="Gene3D" id="3.40.50.1820">
    <property type="entry name" value="alpha/beta hydrolase"/>
    <property type="match status" value="1"/>
</dbReference>
<accession>A0A176VRS1</accession>
<evidence type="ECO:0000313" key="4">
    <source>
        <dbReference type="Proteomes" id="UP000077202"/>
    </source>
</evidence>
<keyword evidence="4" id="KW-1185">Reference proteome</keyword>
<feature type="region of interest" description="Disordered" evidence="1">
    <location>
        <begin position="1"/>
        <end position="32"/>
    </location>
</feature>
<evidence type="ECO:0000256" key="1">
    <source>
        <dbReference type="SAM" id="MobiDB-lite"/>
    </source>
</evidence>
<feature type="compositionally biased region" description="Polar residues" evidence="1">
    <location>
        <begin position="11"/>
        <end position="22"/>
    </location>
</feature>
<dbReference type="InterPro" id="IPR050466">
    <property type="entry name" value="Carboxylest/Gibb_receptor"/>
</dbReference>
<gene>
    <name evidence="3" type="ORF">AXG93_2035s1160</name>
</gene>
<dbReference type="SUPFAM" id="SSF53474">
    <property type="entry name" value="alpha/beta-Hydrolases"/>
    <property type="match status" value="1"/>
</dbReference>
<dbReference type="GO" id="GO:0016787">
    <property type="term" value="F:hydrolase activity"/>
    <property type="evidence" value="ECO:0007669"/>
    <property type="project" value="InterPro"/>
</dbReference>
<dbReference type="EMBL" id="LVLJ01003074">
    <property type="protein sequence ID" value="OAE22735.1"/>
    <property type="molecule type" value="Genomic_DNA"/>
</dbReference>
<dbReference type="Proteomes" id="UP000077202">
    <property type="component" value="Unassembled WGS sequence"/>
</dbReference>
<dbReference type="PANTHER" id="PTHR23024">
    <property type="entry name" value="ARYLACETAMIDE DEACETYLASE"/>
    <property type="match status" value="1"/>
</dbReference>
<dbReference type="AlphaFoldDB" id="A0A176VRS1"/>
<sequence length="434" mass="48695">MSTPPLRTDSSKNMDVTPSKVTPNDERREVDSEWPQLLLDDTDQSIVHFELSELDEPETMRKTEERREMDSEWMRPTTGSIVLSNGGNGRDWIGGAEAEEFVPMSVRMVGAVLRRIDSWVYRKDGTVNRARQDFFEVKAKANAKPVNGVSTKDVVIDPATGVWARVFTPDQEIMPEFEAEDGQSEKKLPVIVYYHGGGFVGMSPDVVVYDKLCRRLARAANAVVVSVHYRRAPEFRYPVAYEDSFRALEWLQSAESQEELPGAADLTQCFLAGDSAGGNIVHFVGCMAAKSDLRPIQLRGLVLLQPFFGGEDRTTSELTVNPPVLSLERADWGWKAFLPEDADRDHPACNVSGPNSMDISTLRLPPVFVVIGTLDILKDWQMRYVKKLEKHNKQVRAEIYVGGFHSFYAFEGNELGDRAMADVVAFIDSHMDLD</sequence>
<proteinExistence type="predicted"/>